<dbReference type="STRING" id="1838286.Verru16b_00362"/>
<keyword evidence="1" id="KW-0812">Transmembrane</keyword>
<dbReference type="RefSeq" id="WP_169829266.1">
    <property type="nucleotide sequence ID" value="NZ_CP016094.1"/>
</dbReference>
<keyword evidence="1" id="KW-0472">Membrane</keyword>
<name>A0A1I7PI61_9BACT</name>
<organism evidence="2 3">
    <name type="scientific">Lacunisphaera limnophila</name>
    <dbReference type="NCBI Taxonomy" id="1838286"/>
    <lineage>
        <taxon>Bacteria</taxon>
        <taxon>Pseudomonadati</taxon>
        <taxon>Verrucomicrobiota</taxon>
        <taxon>Opitutia</taxon>
        <taxon>Opitutales</taxon>
        <taxon>Opitutaceae</taxon>
        <taxon>Lacunisphaera</taxon>
    </lineage>
</organism>
<accession>A0A1I7PI61</accession>
<dbReference type="EMBL" id="CP016094">
    <property type="protein sequence ID" value="AOS43319.1"/>
    <property type="molecule type" value="Genomic_DNA"/>
</dbReference>
<protein>
    <submittedName>
        <fullName evidence="2">Uncharacterized protein</fullName>
    </submittedName>
</protein>
<evidence type="ECO:0000256" key="1">
    <source>
        <dbReference type="SAM" id="Phobius"/>
    </source>
</evidence>
<evidence type="ECO:0000313" key="3">
    <source>
        <dbReference type="Proteomes" id="UP000095228"/>
    </source>
</evidence>
<proteinExistence type="predicted"/>
<dbReference type="Proteomes" id="UP000095228">
    <property type="component" value="Chromosome"/>
</dbReference>
<evidence type="ECO:0000313" key="2">
    <source>
        <dbReference type="EMBL" id="AOS43319.1"/>
    </source>
</evidence>
<sequence>MNNEPKIHPWQRLLDNPWLLLVLGVLIPFLSYTAWGWIELMLTKPALLP</sequence>
<feature type="transmembrane region" description="Helical" evidence="1">
    <location>
        <begin position="18"/>
        <end position="38"/>
    </location>
</feature>
<keyword evidence="1" id="KW-1133">Transmembrane helix</keyword>
<reference evidence="2 3" key="1">
    <citation type="submission" date="2016-06" db="EMBL/GenBank/DDBJ databases">
        <title>Three novel species with peptidoglycan cell walls form the new genus Lacunisphaera gen. nov. in the family Opitutaceae of the verrucomicrobial subdivision 4.</title>
        <authorList>
            <person name="Rast P."/>
            <person name="Gloeckner I."/>
            <person name="Jogler M."/>
            <person name="Boedeker C."/>
            <person name="Jeske O."/>
            <person name="Wiegand S."/>
            <person name="Reinhardt R."/>
            <person name="Schumann P."/>
            <person name="Rohde M."/>
            <person name="Spring S."/>
            <person name="Gloeckner F.O."/>
            <person name="Jogler C."/>
        </authorList>
    </citation>
    <scope>NUCLEOTIDE SEQUENCE [LARGE SCALE GENOMIC DNA]</scope>
    <source>
        <strain evidence="2 3">IG16b</strain>
    </source>
</reference>
<dbReference type="KEGG" id="obg:Verru16b_00362"/>
<gene>
    <name evidence="2" type="ORF">Verru16b_00362</name>
</gene>
<keyword evidence="3" id="KW-1185">Reference proteome</keyword>
<dbReference type="AlphaFoldDB" id="A0A1I7PI61"/>